<dbReference type="HOGENOM" id="CLU_132870_1_0_1"/>
<accession>A0A061ECE5</accession>
<feature type="compositionally biased region" description="Basic and acidic residues" evidence="1">
    <location>
        <begin position="1"/>
        <end position="30"/>
    </location>
</feature>
<dbReference type="PANTHER" id="PTHR35735:SF4">
    <property type="entry name" value="PROTEIN NIM1-INTERACTING 2"/>
    <property type="match status" value="1"/>
</dbReference>
<dbReference type="GO" id="GO:0010112">
    <property type="term" value="P:regulation of systemic acquired resistance"/>
    <property type="evidence" value="ECO:0007669"/>
    <property type="project" value="InterPro"/>
</dbReference>
<sequence length="128" mass="14500">MTKLKSREEDDGDRCRTGKEMEGEKRKSEFNDAVLKASQKRARWDENGEEETTTVTDEEVEEFFAILKRIHVAVNYFKNVNGDLRSLTELEKAESLNWGRNAEVDGGEKEENVGLDLNADPGTGSDPF</sequence>
<dbReference type="InterPro" id="IPR034577">
    <property type="entry name" value="NIMIN-2"/>
</dbReference>
<dbReference type="OMA" id="VEENHIV"/>
<evidence type="ECO:0000256" key="1">
    <source>
        <dbReference type="SAM" id="MobiDB-lite"/>
    </source>
</evidence>
<proteinExistence type="predicted"/>
<dbReference type="InParanoid" id="A0A061ECE5"/>
<dbReference type="EMBL" id="CM001880">
    <property type="protein sequence ID" value="EOY02077.1"/>
    <property type="molecule type" value="Genomic_DNA"/>
</dbReference>
<organism evidence="2 3">
    <name type="scientific">Theobroma cacao</name>
    <name type="common">Cacao</name>
    <name type="synonym">Cocoa</name>
    <dbReference type="NCBI Taxonomy" id="3641"/>
    <lineage>
        <taxon>Eukaryota</taxon>
        <taxon>Viridiplantae</taxon>
        <taxon>Streptophyta</taxon>
        <taxon>Embryophyta</taxon>
        <taxon>Tracheophyta</taxon>
        <taxon>Spermatophyta</taxon>
        <taxon>Magnoliopsida</taxon>
        <taxon>eudicotyledons</taxon>
        <taxon>Gunneridae</taxon>
        <taxon>Pentapetalae</taxon>
        <taxon>rosids</taxon>
        <taxon>malvids</taxon>
        <taxon>Malvales</taxon>
        <taxon>Malvaceae</taxon>
        <taxon>Byttnerioideae</taxon>
        <taxon>Theobroma</taxon>
    </lineage>
</organism>
<feature type="compositionally biased region" description="Basic and acidic residues" evidence="1">
    <location>
        <begin position="102"/>
        <end position="112"/>
    </location>
</feature>
<evidence type="ECO:0000313" key="3">
    <source>
        <dbReference type="Proteomes" id="UP000026915"/>
    </source>
</evidence>
<reference evidence="2 3" key="1">
    <citation type="journal article" date="2013" name="Genome Biol.">
        <title>The genome sequence of the most widely cultivated cacao type and its use to identify candidate genes regulating pod color.</title>
        <authorList>
            <person name="Motamayor J.C."/>
            <person name="Mockaitis K."/>
            <person name="Schmutz J."/>
            <person name="Haiminen N."/>
            <person name="Iii D.L."/>
            <person name="Cornejo O."/>
            <person name="Findley S.D."/>
            <person name="Zheng P."/>
            <person name="Utro F."/>
            <person name="Royaert S."/>
            <person name="Saski C."/>
            <person name="Jenkins J."/>
            <person name="Podicheti R."/>
            <person name="Zhao M."/>
            <person name="Scheffler B.E."/>
            <person name="Stack J.C."/>
            <person name="Feltus F.A."/>
            <person name="Mustiga G.M."/>
            <person name="Amores F."/>
            <person name="Phillips W."/>
            <person name="Marelli J.P."/>
            <person name="May G.D."/>
            <person name="Shapiro H."/>
            <person name="Ma J."/>
            <person name="Bustamante C.D."/>
            <person name="Schnell R.J."/>
            <person name="Main D."/>
            <person name="Gilbert D."/>
            <person name="Parida L."/>
            <person name="Kuhn D.N."/>
        </authorList>
    </citation>
    <scope>NUCLEOTIDE SEQUENCE [LARGE SCALE GENOMIC DNA]</scope>
    <source>
        <strain evidence="3">cv. Matina 1-6</strain>
    </source>
</reference>
<dbReference type="FunCoup" id="A0A061ECE5">
    <property type="interactions" value="1"/>
</dbReference>
<dbReference type="AlphaFoldDB" id="A0A061ECE5"/>
<name>A0A061ECE5_THECC</name>
<gene>
    <name evidence="2" type="ORF">TCM_011815</name>
</gene>
<feature type="region of interest" description="Disordered" evidence="1">
    <location>
        <begin position="99"/>
        <end position="128"/>
    </location>
</feature>
<evidence type="ECO:0000313" key="2">
    <source>
        <dbReference type="EMBL" id="EOY02077.1"/>
    </source>
</evidence>
<dbReference type="Gramene" id="EOY02077">
    <property type="protein sequence ID" value="EOY02077"/>
    <property type="gene ID" value="TCM_011815"/>
</dbReference>
<feature type="region of interest" description="Disordered" evidence="1">
    <location>
        <begin position="1"/>
        <end position="32"/>
    </location>
</feature>
<dbReference type="Proteomes" id="UP000026915">
    <property type="component" value="Chromosome 2"/>
</dbReference>
<dbReference type="eggNOG" id="ENOG502S9D3">
    <property type="taxonomic scope" value="Eukaryota"/>
</dbReference>
<dbReference type="PANTHER" id="PTHR35735">
    <property type="entry name" value="PROTEIN NIM1-INTERACTING 2"/>
    <property type="match status" value="1"/>
</dbReference>
<keyword evidence="3" id="KW-1185">Reference proteome</keyword>
<protein>
    <submittedName>
        <fullName evidence="2">Uncharacterized protein</fullName>
    </submittedName>
</protein>